<keyword evidence="3" id="KW-0106">Calcium</keyword>
<dbReference type="InParanoid" id="A0A482WW82"/>
<feature type="transmembrane region" description="Helical" evidence="4">
    <location>
        <begin position="52"/>
        <end position="73"/>
    </location>
</feature>
<dbReference type="FunCoup" id="A0A482WW82">
    <property type="interactions" value="677"/>
</dbReference>
<dbReference type="AlphaFoldDB" id="A0A482WW82"/>
<dbReference type="GO" id="GO:0005509">
    <property type="term" value="F:calcium ion binding"/>
    <property type="evidence" value="ECO:0007669"/>
    <property type="project" value="InterPro"/>
</dbReference>
<evidence type="ECO:0000256" key="1">
    <source>
        <dbReference type="ARBA" id="ARBA00022723"/>
    </source>
</evidence>
<keyword evidence="4" id="KW-0472">Membrane</keyword>
<dbReference type="SUPFAM" id="SSF47473">
    <property type="entry name" value="EF-hand"/>
    <property type="match status" value="2"/>
</dbReference>
<dbReference type="PROSITE" id="PS50222">
    <property type="entry name" value="EF_HAND_2"/>
    <property type="match status" value="1"/>
</dbReference>
<dbReference type="PANTHER" id="PTHR10827:SF98">
    <property type="entry name" value="45 KDA CALCIUM-BINDING PROTEIN"/>
    <property type="match status" value="1"/>
</dbReference>
<accession>A0A482WW82</accession>
<organism evidence="6 7">
    <name type="scientific">Laodelphax striatellus</name>
    <name type="common">Small brown planthopper</name>
    <name type="synonym">Delphax striatella</name>
    <dbReference type="NCBI Taxonomy" id="195883"/>
    <lineage>
        <taxon>Eukaryota</taxon>
        <taxon>Metazoa</taxon>
        <taxon>Ecdysozoa</taxon>
        <taxon>Arthropoda</taxon>
        <taxon>Hexapoda</taxon>
        <taxon>Insecta</taxon>
        <taxon>Pterygota</taxon>
        <taxon>Neoptera</taxon>
        <taxon>Paraneoptera</taxon>
        <taxon>Hemiptera</taxon>
        <taxon>Auchenorrhyncha</taxon>
        <taxon>Fulgoroidea</taxon>
        <taxon>Delphacidae</taxon>
        <taxon>Criomorphinae</taxon>
        <taxon>Laodelphax</taxon>
    </lineage>
</organism>
<sequence length="377" mass="43522">MFTFFQASSSCPLFQQTNMKSMNARIIFLLNMILFLRKNCNICNFSIEQRSLCIPLTLYLTLLIAAFFTFIPLHSHQINYTPYFKRGLANVKLKTQYSDVISQSKSMSASDSERNKLISPPELLESIFHKVDEDNDELLSIDEVAKYIHFKTQEHIENAMQENYGLFMTIDTSPRNGLVSWDEYHNYFLKQNSMPDEYIENHEERHAGLDKKIRETISRDKASWFEAAHTDPDYLTLDEFLAFRHPESSHATILSLVEELLDKLDRNDDDILTEDEFAQLKVGEAGEALLSQGEKERREEFRNLVDANGDGEADKKEIVKYIDPKNPRHAREEAITLVTLADTSHDGKLSLAEVLNKIDLFLGSKMVDTARSFHDEF</sequence>
<evidence type="ECO:0000259" key="5">
    <source>
        <dbReference type="PROSITE" id="PS50222"/>
    </source>
</evidence>
<dbReference type="InterPro" id="IPR018247">
    <property type="entry name" value="EF_Hand_1_Ca_BS"/>
</dbReference>
<dbReference type="PROSITE" id="PS00018">
    <property type="entry name" value="EF_HAND_1"/>
    <property type="match status" value="2"/>
</dbReference>
<dbReference type="STRING" id="195883.A0A482WW82"/>
<evidence type="ECO:0000313" key="6">
    <source>
        <dbReference type="EMBL" id="RZF37552.1"/>
    </source>
</evidence>
<dbReference type="GO" id="GO:0005783">
    <property type="term" value="C:endoplasmic reticulum"/>
    <property type="evidence" value="ECO:0007669"/>
    <property type="project" value="TreeGrafter"/>
</dbReference>
<proteinExistence type="predicted"/>
<dbReference type="OrthoDB" id="9978834at2759"/>
<dbReference type="InterPro" id="IPR011992">
    <property type="entry name" value="EF-hand-dom_pair"/>
</dbReference>
<gene>
    <name evidence="6" type="ORF">LSTR_LSTR008590</name>
</gene>
<dbReference type="GO" id="GO:0017156">
    <property type="term" value="P:calcium-ion regulated exocytosis"/>
    <property type="evidence" value="ECO:0007669"/>
    <property type="project" value="TreeGrafter"/>
</dbReference>
<evidence type="ECO:0000313" key="7">
    <source>
        <dbReference type="Proteomes" id="UP000291343"/>
    </source>
</evidence>
<dbReference type="EMBL" id="QKKF02023962">
    <property type="protein sequence ID" value="RZF37552.1"/>
    <property type="molecule type" value="Genomic_DNA"/>
</dbReference>
<keyword evidence="4" id="KW-1133">Transmembrane helix</keyword>
<evidence type="ECO:0000256" key="2">
    <source>
        <dbReference type="ARBA" id="ARBA00022737"/>
    </source>
</evidence>
<name>A0A482WW82_LAOST</name>
<keyword evidence="4" id="KW-0812">Transmembrane</keyword>
<keyword evidence="7" id="KW-1185">Reference proteome</keyword>
<evidence type="ECO:0000256" key="4">
    <source>
        <dbReference type="SAM" id="Phobius"/>
    </source>
</evidence>
<keyword evidence="1" id="KW-0479">Metal-binding</keyword>
<feature type="domain" description="EF-hand" evidence="5">
    <location>
        <begin position="119"/>
        <end position="154"/>
    </location>
</feature>
<dbReference type="InterPro" id="IPR002048">
    <property type="entry name" value="EF_hand_dom"/>
</dbReference>
<dbReference type="Gene3D" id="1.10.238.10">
    <property type="entry name" value="EF-hand"/>
    <property type="match status" value="2"/>
</dbReference>
<reference evidence="6 7" key="1">
    <citation type="journal article" date="2017" name="Gigascience">
        <title>Genome sequence of the small brown planthopper, Laodelphax striatellus.</title>
        <authorList>
            <person name="Zhu J."/>
            <person name="Jiang F."/>
            <person name="Wang X."/>
            <person name="Yang P."/>
            <person name="Bao Y."/>
            <person name="Zhao W."/>
            <person name="Wang W."/>
            <person name="Lu H."/>
            <person name="Wang Q."/>
            <person name="Cui N."/>
            <person name="Li J."/>
            <person name="Chen X."/>
            <person name="Luo L."/>
            <person name="Yu J."/>
            <person name="Kang L."/>
            <person name="Cui F."/>
        </authorList>
    </citation>
    <scope>NUCLEOTIDE SEQUENCE [LARGE SCALE GENOMIC DNA]</scope>
    <source>
        <strain evidence="6">Lst14</strain>
    </source>
</reference>
<evidence type="ECO:0000256" key="3">
    <source>
        <dbReference type="ARBA" id="ARBA00022837"/>
    </source>
</evidence>
<dbReference type="Proteomes" id="UP000291343">
    <property type="component" value="Unassembled WGS sequence"/>
</dbReference>
<protein>
    <recommendedName>
        <fullName evidence="5">EF-hand domain-containing protein</fullName>
    </recommendedName>
</protein>
<dbReference type="PANTHER" id="PTHR10827">
    <property type="entry name" value="RETICULOCALBIN"/>
    <property type="match status" value="1"/>
</dbReference>
<comment type="caution">
    <text evidence="6">The sequence shown here is derived from an EMBL/GenBank/DDBJ whole genome shotgun (WGS) entry which is preliminary data.</text>
</comment>
<keyword evidence="2" id="KW-0677">Repeat</keyword>